<comment type="caution">
    <text evidence="1">The sequence shown here is derived from an EMBL/GenBank/DDBJ whole genome shotgun (WGS) entry which is preliminary data.</text>
</comment>
<keyword evidence="2" id="KW-1185">Reference proteome</keyword>
<name>A0A392UTD7_9FABA</name>
<protein>
    <submittedName>
        <fullName evidence="1">Uncharacterized protein</fullName>
    </submittedName>
</protein>
<dbReference type="Proteomes" id="UP000265520">
    <property type="component" value="Unassembled WGS sequence"/>
</dbReference>
<organism evidence="1 2">
    <name type="scientific">Trifolium medium</name>
    <dbReference type="NCBI Taxonomy" id="97028"/>
    <lineage>
        <taxon>Eukaryota</taxon>
        <taxon>Viridiplantae</taxon>
        <taxon>Streptophyta</taxon>
        <taxon>Embryophyta</taxon>
        <taxon>Tracheophyta</taxon>
        <taxon>Spermatophyta</taxon>
        <taxon>Magnoliopsida</taxon>
        <taxon>eudicotyledons</taxon>
        <taxon>Gunneridae</taxon>
        <taxon>Pentapetalae</taxon>
        <taxon>rosids</taxon>
        <taxon>fabids</taxon>
        <taxon>Fabales</taxon>
        <taxon>Fabaceae</taxon>
        <taxon>Papilionoideae</taxon>
        <taxon>50 kb inversion clade</taxon>
        <taxon>NPAAA clade</taxon>
        <taxon>Hologalegina</taxon>
        <taxon>IRL clade</taxon>
        <taxon>Trifolieae</taxon>
        <taxon>Trifolium</taxon>
    </lineage>
</organism>
<sequence length="32" mass="3511">MWQRVSSGKLLILSIAASVEMMSASDILFVRA</sequence>
<dbReference type="AlphaFoldDB" id="A0A392UTD7"/>
<evidence type="ECO:0000313" key="2">
    <source>
        <dbReference type="Proteomes" id="UP000265520"/>
    </source>
</evidence>
<dbReference type="EMBL" id="LXQA010886717">
    <property type="protein sequence ID" value="MCI75600.1"/>
    <property type="molecule type" value="Genomic_DNA"/>
</dbReference>
<feature type="non-terminal residue" evidence="1">
    <location>
        <position position="32"/>
    </location>
</feature>
<proteinExistence type="predicted"/>
<evidence type="ECO:0000313" key="1">
    <source>
        <dbReference type="EMBL" id="MCI75600.1"/>
    </source>
</evidence>
<reference evidence="1 2" key="1">
    <citation type="journal article" date="2018" name="Front. Plant Sci.">
        <title>Red Clover (Trifolium pratense) and Zigzag Clover (T. medium) - A Picture of Genomic Similarities and Differences.</title>
        <authorList>
            <person name="Dluhosova J."/>
            <person name="Istvanek J."/>
            <person name="Nedelnik J."/>
            <person name="Repkova J."/>
        </authorList>
    </citation>
    <scope>NUCLEOTIDE SEQUENCE [LARGE SCALE GENOMIC DNA]</scope>
    <source>
        <strain evidence="2">cv. 10/8</strain>
        <tissue evidence="1">Leaf</tissue>
    </source>
</reference>
<accession>A0A392UTD7</accession>